<dbReference type="STRING" id="225359.A0A2S4PRB4"/>
<dbReference type="EMBL" id="PEDP01000954">
    <property type="protein sequence ID" value="POS84569.1"/>
    <property type="molecule type" value="Genomic_DNA"/>
</dbReference>
<dbReference type="InterPro" id="IPR001810">
    <property type="entry name" value="F-box_dom"/>
</dbReference>
<accession>A0A2S4PRB4</accession>
<evidence type="ECO:0000256" key="2">
    <source>
        <dbReference type="ARBA" id="ARBA00007968"/>
    </source>
</evidence>
<dbReference type="SMART" id="SM00256">
    <property type="entry name" value="FBOX"/>
    <property type="match status" value="1"/>
</dbReference>
<feature type="domain" description="F-box" evidence="7">
    <location>
        <begin position="168"/>
        <end position="214"/>
    </location>
</feature>
<dbReference type="CDD" id="cd00200">
    <property type="entry name" value="WD40"/>
    <property type="match status" value="1"/>
</dbReference>
<dbReference type="PANTHER" id="PTHR19872:SF9">
    <property type="entry name" value="UBIQUITIN-BINDING SDF UBIQUITIN LIGASE COMPLEX SUBUNIT"/>
    <property type="match status" value="1"/>
</dbReference>
<dbReference type="PROSITE" id="PS50181">
    <property type="entry name" value="FBOX"/>
    <property type="match status" value="1"/>
</dbReference>
<proteinExistence type="inferred from homology"/>
<sequence length="681" mass="77523">MTAKHTINDVRHVGIELEAQKEIWQGENVDERSPKFSDIAPISSSKTKKIDSVIVEPYNTKQPSFQSILDSNTQTSIDTLKNSSSMYCYRHRPDSMCRRTADEPTMEALYKKVEDLPSNDQEPIFQVWSLFSKAPAKHRNLMLQGIIAQCCFPQLSYLSSTVRDLIRIDFISALPCEIALKILCFLDTKSLCKSAQVSQRWRKLADDDVVWHRMCEQHIDRKCTQCGWGLPLLERKRLRDWRRQQQLRAVDERNRDFRRLSSVFNNEIPDTVQSPSKNSNKRIAVECNSHHSINQCDISKRQRTCTYKPKIRPWKDVYKDRFQVGSNWKYGRFSTKIFKGHSNGVMCLQLEDNILATGSYDLTIKIWNVDTGKCIRTLKGHTAGIRALQFDNQKLISGSLDQTIRIWNWRTGECVNAYQAHDAGVIALNFVGNVLASGSMDTTVKVWNFEDKSVFVLQGHTDWVNAVKVDADSRTLFSASDDRTVRLWDLDTRKTIQLFEGHVGFVQQVVLLPVEHEFDDITAANVSDCCNGTHSDILHELNSRSSTPSSTWHESWPAARPKPPRYILTAALDSTVRLWDVVTGKCLQTLFGHVEGIWAVAGDTLRVVTGSEDKMVKVWDVRTGKCEKTFLGHTGPVTCIGLSDSRMCSGSEDCEVRLYSFKQEEVLAENLTTGYDLTSET</sequence>
<dbReference type="Pfam" id="PF12937">
    <property type="entry name" value="F-box-like"/>
    <property type="match status" value="1"/>
</dbReference>
<dbReference type="InterPro" id="IPR036047">
    <property type="entry name" value="F-box-like_dom_sf"/>
</dbReference>
<evidence type="ECO:0000313" key="9">
    <source>
        <dbReference type="Proteomes" id="UP000237438"/>
    </source>
</evidence>
<dbReference type="PROSITE" id="PS50082">
    <property type="entry name" value="WD_REPEATS_2"/>
    <property type="match status" value="6"/>
</dbReference>
<dbReference type="GO" id="GO:1990756">
    <property type="term" value="F:ubiquitin-like ligase-substrate adaptor activity"/>
    <property type="evidence" value="ECO:0007669"/>
    <property type="project" value="UniProtKB-ARBA"/>
</dbReference>
<keyword evidence="3 6" id="KW-0853">WD repeat</keyword>
<dbReference type="InterPro" id="IPR001680">
    <property type="entry name" value="WD40_rpt"/>
</dbReference>
<evidence type="ECO:0000256" key="6">
    <source>
        <dbReference type="PROSITE-ProRule" id="PRU00221"/>
    </source>
</evidence>
<reference evidence="8 9" key="1">
    <citation type="submission" date="2017-10" db="EMBL/GenBank/DDBJ databases">
        <title>Development of genomic resources for the powdery mildew, Erysiphe pulchra.</title>
        <authorList>
            <person name="Wadl P.A."/>
            <person name="Mack B.M."/>
            <person name="Moore G."/>
            <person name="Beltz S.B."/>
        </authorList>
    </citation>
    <scope>NUCLEOTIDE SEQUENCE [LARGE SCALE GENOMIC DNA]</scope>
    <source>
        <strain evidence="8">Cflorida</strain>
    </source>
</reference>
<gene>
    <name evidence="8" type="ORF">EPUL_004075</name>
</gene>
<protein>
    <recommendedName>
        <fullName evidence="7">F-box domain-containing protein</fullName>
    </recommendedName>
</protein>
<dbReference type="InterPro" id="IPR051075">
    <property type="entry name" value="SCF_subunit_WD-repeat"/>
</dbReference>
<evidence type="ECO:0000256" key="3">
    <source>
        <dbReference type="ARBA" id="ARBA00022574"/>
    </source>
</evidence>
<dbReference type="Proteomes" id="UP000237438">
    <property type="component" value="Unassembled WGS sequence"/>
</dbReference>
<evidence type="ECO:0000256" key="5">
    <source>
        <dbReference type="ARBA" id="ARBA00022786"/>
    </source>
</evidence>
<dbReference type="FunFam" id="1.20.1280.50:FF:000016">
    <property type="entry name" value="E3 ubiquitin ligase complex SCF subunit sconB"/>
    <property type="match status" value="1"/>
</dbReference>
<dbReference type="SUPFAM" id="SSF81383">
    <property type="entry name" value="F-box domain"/>
    <property type="match status" value="1"/>
</dbReference>
<dbReference type="InterPro" id="IPR036322">
    <property type="entry name" value="WD40_repeat_dom_sf"/>
</dbReference>
<dbReference type="InterPro" id="IPR020472">
    <property type="entry name" value="WD40_PAC1"/>
</dbReference>
<evidence type="ECO:0000313" key="8">
    <source>
        <dbReference type="EMBL" id="POS84569.1"/>
    </source>
</evidence>
<keyword evidence="9" id="KW-1185">Reference proteome</keyword>
<comment type="similarity">
    <text evidence="2">Belongs to the WD repeat MET30/SCONB/SCON-2 family.</text>
</comment>
<feature type="repeat" description="WD" evidence="6">
    <location>
        <begin position="338"/>
        <end position="377"/>
    </location>
</feature>
<organism evidence="8 9">
    <name type="scientific">Erysiphe pulchra</name>
    <dbReference type="NCBI Taxonomy" id="225359"/>
    <lineage>
        <taxon>Eukaryota</taxon>
        <taxon>Fungi</taxon>
        <taxon>Dikarya</taxon>
        <taxon>Ascomycota</taxon>
        <taxon>Pezizomycotina</taxon>
        <taxon>Leotiomycetes</taxon>
        <taxon>Erysiphales</taxon>
        <taxon>Erysiphaceae</taxon>
        <taxon>Erysiphe</taxon>
    </lineage>
</organism>
<feature type="repeat" description="WD" evidence="6">
    <location>
        <begin position="565"/>
        <end position="589"/>
    </location>
</feature>
<dbReference type="Pfam" id="PF00400">
    <property type="entry name" value="WD40"/>
    <property type="match status" value="6"/>
</dbReference>
<dbReference type="InterPro" id="IPR015943">
    <property type="entry name" value="WD40/YVTN_repeat-like_dom_sf"/>
</dbReference>
<comment type="caution">
    <text evidence="8">The sequence shown here is derived from an EMBL/GenBank/DDBJ whole genome shotgun (WGS) entry which is preliminary data.</text>
</comment>
<dbReference type="PANTHER" id="PTHR19872">
    <property type="entry name" value="UBIQUITIN LIGASE SPECIFICITY FACTOR/HREP PROTEIN"/>
    <property type="match status" value="1"/>
</dbReference>
<keyword evidence="5" id="KW-0833">Ubl conjugation pathway</keyword>
<keyword evidence="4" id="KW-0677">Repeat</keyword>
<dbReference type="CDD" id="cd22147">
    <property type="entry name" value="F-box_SpPof1-like"/>
    <property type="match status" value="1"/>
</dbReference>
<evidence type="ECO:0000256" key="4">
    <source>
        <dbReference type="ARBA" id="ARBA00022737"/>
    </source>
</evidence>
<dbReference type="AlphaFoldDB" id="A0A2S4PRB4"/>
<evidence type="ECO:0000256" key="1">
    <source>
        <dbReference type="ARBA" id="ARBA00004906"/>
    </source>
</evidence>
<dbReference type="PRINTS" id="PR00320">
    <property type="entry name" value="GPROTEINBRPT"/>
</dbReference>
<dbReference type="Gene3D" id="1.20.1280.50">
    <property type="match status" value="1"/>
</dbReference>
<feature type="repeat" description="WD" evidence="6">
    <location>
        <begin position="590"/>
        <end position="629"/>
    </location>
</feature>
<dbReference type="GO" id="GO:0031146">
    <property type="term" value="P:SCF-dependent proteasomal ubiquitin-dependent protein catabolic process"/>
    <property type="evidence" value="ECO:0007669"/>
    <property type="project" value="UniProtKB-ARBA"/>
</dbReference>
<comment type="pathway">
    <text evidence="1">Protein modification; protein ubiquitination.</text>
</comment>
<dbReference type="GO" id="GO:0019005">
    <property type="term" value="C:SCF ubiquitin ligase complex"/>
    <property type="evidence" value="ECO:0007669"/>
    <property type="project" value="UniProtKB-ARBA"/>
</dbReference>
<evidence type="ECO:0000259" key="7">
    <source>
        <dbReference type="PROSITE" id="PS50181"/>
    </source>
</evidence>
<dbReference type="OrthoDB" id="5580488at2759"/>
<dbReference type="SUPFAM" id="SSF50978">
    <property type="entry name" value="WD40 repeat-like"/>
    <property type="match status" value="1"/>
</dbReference>
<dbReference type="PROSITE" id="PS00678">
    <property type="entry name" value="WD_REPEATS_1"/>
    <property type="match status" value="4"/>
</dbReference>
<dbReference type="Gene3D" id="2.130.10.10">
    <property type="entry name" value="YVTN repeat-like/Quinoprotein amine dehydrogenase"/>
    <property type="match status" value="2"/>
</dbReference>
<feature type="repeat" description="WD" evidence="6">
    <location>
        <begin position="378"/>
        <end position="417"/>
    </location>
</feature>
<dbReference type="SMART" id="SM00320">
    <property type="entry name" value="WD40"/>
    <property type="match status" value="7"/>
</dbReference>
<dbReference type="PROSITE" id="PS50294">
    <property type="entry name" value="WD_REPEATS_REGION"/>
    <property type="match status" value="5"/>
</dbReference>
<name>A0A2S4PRB4_9PEZI</name>
<feature type="repeat" description="WD" evidence="6">
    <location>
        <begin position="457"/>
        <end position="498"/>
    </location>
</feature>
<dbReference type="FunFam" id="2.130.10.10:FF:000715">
    <property type="entry name" value="F-box protein MET30"/>
    <property type="match status" value="1"/>
</dbReference>
<dbReference type="InterPro" id="IPR019775">
    <property type="entry name" value="WD40_repeat_CS"/>
</dbReference>
<feature type="repeat" description="WD" evidence="6">
    <location>
        <begin position="418"/>
        <end position="457"/>
    </location>
</feature>